<dbReference type="Gene3D" id="3.40.50.300">
    <property type="entry name" value="P-loop containing nucleotide triphosphate hydrolases"/>
    <property type="match status" value="2"/>
</dbReference>
<dbReference type="CDD" id="cd19498">
    <property type="entry name" value="RecA-like_HslU"/>
    <property type="match status" value="1"/>
</dbReference>
<feature type="binding site" evidence="7">
    <location>
        <position position="320"/>
    </location>
    <ligand>
        <name>ATP</name>
        <dbReference type="ChEBI" id="CHEBI:30616"/>
    </ligand>
</feature>
<feature type="domain" description="AAA+ ATPase" evidence="8">
    <location>
        <begin position="48"/>
        <end position="331"/>
    </location>
</feature>
<evidence type="ECO:0000256" key="1">
    <source>
        <dbReference type="ARBA" id="ARBA00004496"/>
    </source>
</evidence>
<dbReference type="GO" id="GO:0016887">
    <property type="term" value="F:ATP hydrolysis activity"/>
    <property type="evidence" value="ECO:0007669"/>
    <property type="project" value="InterPro"/>
</dbReference>
<evidence type="ECO:0000256" key="7">
    <source>
        <dbReference type="HAMAP-Rule" id="MF_00249"/>
    </source>
</evidence>
<dbReference type="PANTHER" id="PTHR48102">
    <property type="entry name" value="ATP-DEPENDENT CLP PROTEASE ATP-BINDING SUBUNIT CLPX-LIKE, MITOCHONDRIAL-RELATED"/>
    <property type="match status" value="1"/>
</dbReference>
<dbReference type="GO" id="GO:0036402">
    <property type="term" value="F:proteasome-activating activity"/>
    <property type="evidence" value="ECO:0007669"/>
    <property type="project" value="UniProtKB-UniRule"/>
</dbReference>
<dbReference type="PANTHER" id="PTHR48102:SF3">
    <property type="entry name" value="ATP-DEPENDENT PROTEASE ATPASE SUBUNIT HSLU"/>
    <property type="match status" value="1"/>
</dbReference>
<keyword evidence="6 7" id="KW-0143">Chaperone</keyword>
<dbReference type="SMART" id="SM00382">
    <property type="entry name" value="AAA"/>
    <property type="match status" value="1"/>
</dbReference>
<accession>A0A1Q8EXX8</accession>
<proteinExistence type="inferred from homology"/>
<organism evidence="10 11">
    <name type="scientific">Pseudomonas chlororaphis</name>
    <dbReference type="NCBI Taxonomy" id="587753"/>
    <lineage>
        <taxon>Bacteria</taxon>
        <taxon>Pseudomonadati</taxon>
        <taxon>Pseudomonadota</taxon>
        <taxon>Gammaproteobacteria</taxon>
        <taxon>Pseudomonadales</taxon>
        <taxon>Pseudomonadaceae</taxon>
        <taxon>Pseudomonas</taxon>
    </lineage>
</organism>
<feature type="binding site" evidence="7">
    <location>
        <begin position="59"/>
        <end position="64"/>
    </location>
    <ligand>
        <name>ATP</name>
        <dbReference type="ChEBI" id="CHEBI:30616"/>
    </ligand>
</feature>
<feature type="binding site" evidence="7">
    <location>
        <position position="392"/>
    </location>
    <ligand>
        <name>ATP</name>
        <dbReference type="ChEBI" id="CHEBI:30616"/>
    </ligand>
</feature>
<comment type="function">
    <text evidence="7">ATPase subunit of a proteasome-like degradation complex; this subunit has chaperone activity. The binding of ATP and its subsequent hydrolysis by HslU are essential for unfolding of protein substrates subsequently hydrolyzed by HslV. HslU recognizes the N-terminal part of its protein substrates and unfolds these before they are guided to HslV for hydrolysis.</text>
</comment>
<feature type="domain" description="Clp ATPase C-terminal" evidence="9">
    <location>
        <begin position="334"/>
        <end position="432"/>
    </location>
</feature>
<feature type="binding site" evidence="7">
    <location>
        <position position="255"/>
    </location>
    <ligand>
        <name>ATP</name>
        <dbReference type="ChEBI" id="CHEBI:30616"/>
    </ligand>
</feature>
<dbReference type="GO" id="GO:0043335">
    <property type="term" value="P:protein unfolding"/>
    <property type="evidence" value="ECO:0007669"/>
    <property type="project" value="UniProtKB-UniRule"/>
</dbReference>
<dbReference type="NCBIfam" id="TIGR00390">
    <property type="entry name" value="hslU"/>
    <property type="match status" value="1"/>
</dbReference>
<comment type="subcellular location">
    <subcellularLocation>
        <location evidence="1 7">Cytoplasm</location>
    </subcellularLocation>
</comment>
<protein>
    <recommendedName>
        <fullName evidence="7">ATP-dependent protease ATPase subunit HslU</fullName>
    </recommendedName>
    <alternativeName>
        <fullName evidence="7">Unfoldase HslU</fullName>
    </alternativeName>
</protein>
<comment type="similarity">
    <text evidence="2 7">Belongs to the ClpX chaperone family. HslU subfamily.</text>
</comment>
<keyword evidence="3 7" id="KW-0963">Cytoplasm</keyword>
<dbReference type="EMBL" id="MSCT01000002">
    <property type="protein sequence ID" value="OLF56663.1"/>
    <property type="molecule type" value="Genomic_DNA"/>
</dbReference>
<evidence type="ECO:0000256" key="3">
    <source>
        <dbReference type="ARBA" id="ARBA00022490"/>
    </source>
</evidence>
<dbReference type="GO" id="GO:0008233">
    <property type="term" value="F:peptidase activity"/>
    <property type="evidence" value="ECO:0007669"/>
    <property type="project" value="InterPro"/>
</dbReference>
<dbReference type="GO" id="GO:0005524">
    <property type="term" value="F:ATP binding"/>
    <property type="evidence" value="ECO:0007669"/>
    <property type="project" value="UniProtKB-UniRule"/>
</dbReference>
<name>A0A1Q8EXX8_9PSED</name>
<dbReference type="FunFam" id="1.10.8.10:FF:000028">
    <property type="entry name" value="ATP-dependent protease ATPase subunit HslU"/>
    <property type="match status" value="1"/>
</dbReference>
<dbReference type="SMART" id="SM01086">
    <property type="entry name" value="ClpB_D2-small"/>
    <property type="match status" value="1"/>
</dbReference>
<dbReference type="FunFam" id="3.40.50.300:FF:000213">
    <property type="entry name" value="ATP-dependent protease ATPase subunit HslU"/>
    <property type="match status" value="1"/>
</dbReference>
<sequence>MSMTPREIVHELNRHIIGQDDAKRAVAIALRNRWRRMQLPEELRVEVTPKNILMIGPTGVGKTEIARRLAKLANAPFIKVEATKFTEVGYVGRDVESIIRDLADAAIKLFREQEMIRVRHRAEDAAEERILDALLPPARMGFNNEDAAPAQDSNTRQLFRKRLREGQLDDKEIEIEVAEASGVDISAPPGMEEMTNQLQSLFANMGKGQRKNRKLKVKDALKLVRDEEASRLVNDEELKAKALEAVEQHGIVFIDEIDKVAKRGNAGGVDVSREGVQRDLLPLIEGCTVNTKLGMVKTDHILFIASGAFHLSKPSDLVPELQGRLPIRVELKALSPEDFERILSEPHASLTEQYRELLKTEGLAIEFQADGIKRLAQIAWQVNEKTENIGARRLHTLLERLLEEVSFSAGDLASAHSEEPIRIDAAYVNSHLGELAQNEDLSRYIL</sequence>
<evidence type="ECO:0000256" key="2">
    <source>
        <dbReference type="ARBA" id="ARBA00009771"/>
    </source>
</evidence>
<dbReference type="InterPro" id="IPR019489">
    <property type="entry name" value="Clp_ATPase_C"/>
</dbReference>
<dbReference type="InterPro" id="IPR004491">
    <property type="entry name" value="HslU"/>
</dbReference>
<dbReference type="NCBIfam" id="NF003544">
    <property type="entry name" value="PRK05201.1"/>
    <property type="match status" value="1"/>
</dbReference>
<comment type="caution">
    <text evidence="10">The sequence shown here is derived from an EMBL/GenBank/DDBJ whole genome shotgun (WGS) entry which is preliminary data.</text>
</comment>
<feature type="binding site" evidence="7">
    <location>
        <position position="17"/>
    </location>
    <ligand>
        <name>ATP</name>
        <dbReference type="ChEBI" id="CHEBI:30616"/>
    </ligand>
</feature>
<dbReference type="InterPro" id="IPR003959">
    <property type="entry name" value="ATPase_AAA_core"/>
</dbReference>
<evidence type="ECO:0000259" key="9">
    <source>
        <dbReference type="SMART" id="SM01086"/>
    </source>
</evidence>
<dbReference type="GO" id="GO:0009376">
    <property type="term" value="C:HslUV protease complex"/>
    <property type="evidence" value="ECO:0007669"/>
    <property type="project" value="UniProtKB-UniRule"/>
</dbReference>
<dbReference type="InterPro" id="IPR050052">
    <property type="entry name" value="ATP-dep_Clp_protease_ClpX"/>
</dbReference>
<dbReference type="FunFam" id="3.40.50.300:FF:000220">
    <property type="entry name" value="ATP-dependent protease ATPase subunit HslU"/>
    <property type="match status" value="1"/>
</dbReference>
<dbReference type="Pfam" id="PF07724">
    <property type="entry name" value="AAA_2"/>
    <property type="match status" value="1"/>
</dbReference>
<gene>
    <name evidence="7" type="primary">hslU</name>
    <name evidence="10" type="ORF">BTN82_01805</name>
</gene>
<dbReference type="Proteomes" id="UP000185578">
    <property type="component" value="Unassembled WGS sequence"/>
</dbReference>
<keyword evidence="4 7" id="KW-0547">Nucleotide-binding</keyword>
<evidence type="ECO:0000256" key="6">
    <source>
        <dbReference type="ARBA" id="ARBA00023186"/>
    </source>
</evidence>
<evidence type="ECO:0000256" key="5">
    <source>
        <dbReference type="ARBA" id="ARBA00022840"/>
    </source>
</evidence>
<dbReference type="AlphaFoldDB" id="A0A1Q8EXX8"/>
<dbReference type="RefSeq" id="WP_075117468.1">
    <property type="nucleotide sequence ID" value="NZ_MSCT01000002.1"/>
</dbReference>
<evidence type="ECO:0000259" key="8">
    <source>
        <dbReference type="SMART" id="SM00382"/>
    </source>
</evidence>
<keyword evidence="5 7" id="KW-0067">ATP-binding</keyword>
<evidence type="ECO:0000313" key="11">
    <source>
        <dbReference type="Proteomes" id="UP000185578"/>
    </source>
</evidence>
<evidence type="ECO:0000313" key="10">
    <source>
        <dbReference type="EMBL" id="OLF56663.1"/>
    </source>
</evidence>
<dbReference type="InterPro" id="IPR003593">
    <property type="entry name" value="AAA+_ATPase"/>
</dbReference>
<dbReference type="Gene3D" id="1.10.8.60">
    <property type="match status" value="1"/>
</dbReference>
<dbReference type="HAMAP" id="MF_00249">
    <property type="entry name" value="HslU"/>
    <property type="match status" value="1"/>
</dbReference>
<dbReference type="InterPro" id="IPR027417">
    <property type="entry name" value="P-loop_NTPase"/>
</dbReference>
<dbReference type="Pfam" id="PF00004">
    <property type="entry name" value="AAA"/>
    <property type="match status" value="1"/>
</dbReference>
<dbReference type="OrthoDB" id="9804062at2"/>
<dbReference type="SUPFAM" id="SSF52540">
    <property type="entry name" value="P-loop containing nucleoside triphosphate hydrolases"/>
    <property type="match status" value="1"/>
</dbReference>
<evidence type="ECO:0000256" key="4">
    <source>
        <dbReference type="ARBA" id="ARBA00022741"/>
    </source>
</evidence>
<comment type="subunit">
    <text evidence="7">A double ring-shaped homohexamer of HslV is capped on each side by a ring-shaped HslU homohexamer. The assembly of the HslU/HslV complex is dependent on binding of ATP.</text>
</comment>
<reference evidence="10 11" key="1">
    <citation type="submission" date="2016-12" db="EMBL/GenBank/DDBJ databases">
        <authorList>
            <person name="Song W.-J."/>
            <person name="Kurnit D.M."/>
        </authorList>
    </citation>
    <scope>NUCLEOTIDE SEQUENCE [LARGE SCALE GENOMIC DNA]</scope>
    <source>
        <strain evidence="10 11">PCL1601</strain>
    </source>
</reference>